<proteinExistence type="predicted"/>
<dbReference type="Pfam" id="PF13041">
    <property type="entry name" value="PPR_2"/>
    <property type="match status" value="1"/>
</dbReference>
<dbReference type="Pfam" id="PF20430">
    <property type="entry name" value="Eplus_motif"/>
    <property type="match status" value="1"/>
</dbReference>
<dbReference type="OrthoDB" id="631241at2759"/>
<reference evidence="1" key="2">
    <citation type="submission" date="2020-10" db="EMBL/GenBank/DDBJ databases">
        <authorList>
            <person name="Scholz U."/>
            <person name="Mascher M."/>
            <person name="Fiebig A."/>
        </authorList>
    </citation>
    <scope>NUCLEOTIDE SEQUENCE [LARGE SCALE GENOMIC DNA]</scope>
    <source>
        <strain evidence="1">cv. Morex</strain>
    </source>
</reference>
<dbReference type="AlphaFoldDB" id="A0A287LWD2"/>
<dbReference type="PaxDb" id="4513-MLOC_2097.1"/>
<dbReference type="SMR" id="A0A287LWD2"/>
<dbReference type="InterPro" id="IPR046848">
    <property type="entry name" value="E_motif"/>
</dbReference>
<dbReference type="Gene3D" id="1.25.40.10">
    <property type="entry name" value="Tetratricopeptide repeat domain"/>
    <property type="match status" value="3"/>
</dbReference>
<dbReference type="EnsemblPlants" id="HORVU.MOREX.r3.3HG0297180.1">
    <property type="protein sequence ID" value="HORVU.MOREX.r3.3HG0297180.1.CDS1"/>
    <property type="gene ID" value="HORVU.MOREX.r3.3HG0297180"/>
</dbReference>
<sequence length="603" mass="66004">MAALYVPLRAIVSHPRAPSRRLLLRLHAHLLASGRLASTPAMLTSLVSLYARVPALHPVVHHLLPPTSPLPCFNAALSLPYPLALRVFGRLRLLHSPDSFSFPALASSAPSPPHLLAIHALSLRCGVAHDLFCASALLRGYLKFGLANYAHRLFDELPLRDVVVWNAMVNGFAKLGCFDHAMECFLRMIRDGTVEISGFTVTGILSVCTAAADFQRGAAVHGMVVKSGLDQDVSVCNALVDLYGKSHNVAHAAMVFEGIVEQDRDLFSWNSMLSALQYSADHMGIMRLFRRMRHAAVWPDAVTVAAVLPACARTAALKVGRMVHGYIMTSGLARNDALEVRACNALVDMYAKSGALGEACRVFYWMRQQDVASWNIMIDGYASHGRGQEALKLFRQMIEVKGLVPDKVTLLAAMSACSHSGFVEEGRCLLKRMKEEFGLEPLMEHYACVTDMLGRAGRLDEARKVVEEAGDVGAGAWRTYLAACRMHGDKERAQEAARMLLTTKEPGSGGWVLLANTYGWDGNFEGLEEVRGEMRRQGVQKAAPGCSWVEVGGGNGKSGTVMHAFVSGDKEHPEADMIYEMLHSLISWMRDCSDLSIMNPLYN</sequence>
<reference evidence="2" key="1">
    <citation type="journal article" date="2012" name="Nature">
        <title>A physical, genetic and functional sequence assembly of the barley genome.</title>
        <authorList>
            <consortium name="The International Barley Genome Sequencing Consortium"/>
            <person name="Mayer K.F."/>
            <person name="Waugh R."/>
            <person name="Brown J.W."/>
            <person name="Schulman A."/>
            <person name="Langridge P."/>
            <person name="Platzer M."/>
            <person name="Fincher G.B."/>
            <person name="Muehlbauer G.J."/>
            <person name="Sato K."/>
            <person name="Close T.J."/>
            <person name="Wise R.P."/>
            <person name="Stein N."/>
        </authorList>
    </citation>
    <scope>NUCLEOTIDE SEQUENCE [LARGE SCALE GENOMIC DNA]</scope>
    <source>
        <strain evidence="2">cv. Morex</strain>
    </source>
</reference>
<dbReference type="KEGG" id="hvg:123444708"/>
<dbReference type="NCBIfam" id="TIGR00756">
    <property type="entry name" value="PPR"/>
    <property type="match status" value="2"/>
</dbReference>
<evidence type="ECO:0000313" key="2">
    <source>
        <dbReference type="Proteomes" id="UP000011116"/>
    </source>
</evidence>
<dbReference type="RefSeq" id="XP_044977454.1">
    <property type="nucleotide sequence ID" value="XM_045121519.1"/>
</dbReference>
<dbReference type="Pfam" id="PF20431">
    <property type="entry name" value="E_motif"/>
    <property type="match status" value="1"/>
</dbReference>
<gene>
    <name evidence="1" type="primary">LOC123444708</name>
</gene>
<dbReference type="InterPro" id="IPR002885">
    <property type="entry name" value="PPR_rpt"/>
</dbReference>
<keyword evidence="2" id="KW-1185">Reference proteome</keyword>
<dbReference type="GO" id="GO:0009451">
    <property type="term" value="P:RNA modification"/>
    <property type="evidence" value="ECO:0000318"/>
    <property type="project" value="GO_Central"/>
</dbReference>
<dbReference type="InterPro" id="IPR011990">
    <property type="entry name" value="TPR-like_helical_dom_sf"/>
</dbReference>
<evidence type="ECO:0008006" key="3">
    <source>
        <dbReference type="Google" id="ProtNLM"/>
    </source>
</evidence>
<dbReference type="PANTHER" id="PTHR47926:SF498">
    <property type="entry name" value="PENTATRICOPEPTIDE REPEAT-CONTAINING PROTEIN"/>
    <property type="match status" value="1"/>
</dbReference>
<organism evidence="1 2">
    <name type="scientific">Hordeum vulgare subsp. vulgare</name>
    <name type="common">Domesticated barley</name>
    <dbReference type="NCBI Taxonomy" id="112509"/>
    <lineage>
        <taxon>Eukaryota</taxon>
        <taxon>Viridiplantae</taxon>
        <taxon>Streptophyta</taxon>
        <taxon>Embryophyta</taxon>
        <taxon>Tracheophyta</taxon>
        <taxon>Spermatophyta</taxon>
        <taxon>Magnoliopsida</taxon>
        <taxon>Liliopsida</taxon>
        <taxon>Poales</taxon>
        <taxon>Poaceae</taxon>
        <taxon>BOP clade</taxon>
        <taxon>Pooideae</taxon>
        <taxon>Triticodae</taxon>
        <taxon>Triticeae</taxon>
        <taxon>Hordeinae</taxon>
        <taxon>Hordeum</taxon>
    </lineage>
</organism>
<dbReference type="InterPro" id="IPR046960">
    <property type="entry name" value="PPR_At4g14850-like_plant"/>
</dbReference>
<dbReference type="GO" id="GO:0003723">
    <property type="term" value="F:RNA binding"/>
    <property type="evidence" value="ECO:0007669"/>
    <property type="project" value="InterPro"/>
</dbReference>
<dbReference type="InterPro" id="IPR046849">
    <property type="entry name" value="E2_motif"/>
</dbReference>
<dbReference type="Gramene" id="HORVU.MOREX.r3.3HG0297180.1">
    <property type="protein sequence ID" value="HORVU.MOREX.r3.3HG0297180.1.CDS1"/>
    <property type="gene ID" value="HORVU.MOREX.r3.3HG0297180"/>
</dbReference>
<dbReference type="PANTHER" id="PTHR47926">
    <property type="entry name" value="PENTATRICOPEPTIDE REPEAT-CONTAINING PROTEIN"/>
    <property type="match status" value="1"/>
</dbReference>
<dbReference type="SUPFAM" id="SSF48452">
    <property type="entry name" value="TPR-like"/>
    <property type="match status" value="1"/>
</dbReference>
<dbReference type="GeneID" id="123444708"/>
<dbReference type="ExpressionAtlas" id="A0A287LWD2">
    <property type="expression patterns" value="baseline"/>
</dbReference>
<protein>
    <recommendedName>
        <fullName evidence="3">Pentatricopeptide repeat-containing protein</fullName>
    </recommendedName>
</protein>
<dbReference type="FunFam" id="1.25.40.10:FF:001558">
    <property type="entry name" value="Os01g0818200 protein"/>
    <property type="match status" value="1"/>
</dbReference>
<dbReference type="Proteomes" id="UP000011116">
    <property type="component" value="Chromosome 3H"/>
</dbReference>
<evidence type="ECO:0000313" key="1">
    <source>
        <dbReference type="EnsemblPlants" id="HORVU.MOREX.r3.3HG0297180.1.CDS1"/>
    </source>
</evidence>
<dbReference type="PROSITE" id="PS51375">
    <property type="entry name" value="PPR"/>
    <property type="match status" value="3"/>
</dbReference>
<dbReference type="FunFam" id="1.25.40.10:FF:000627">
    <property type="entry name" value="Pentatricopeptide repeat-containing protein"/>
    <property type="match status" value="1"/>
</dbReference>
<name>A0A287LWD2_HORVV</name>
<dbReference type="Gramene" id="HORVU.MOREX.r2.3HG0247530.1">
    <property type="protein sequence ID" value="HORVU.MOREX.r2.3HG0247530.1.CDS.1"/>
    <property type="gene ID" value="HORVU.MOREX.r2.3HG0247530"/>
</dbReference>
<reference evidence="1" key="3">
    <citation type="submission" date="2022-01" db="UniProtKB">
        <authorList>
            <consortium name="EnsemblPlants"/>
        </authorList>
    </citation>
    <scope>IDENTIFICATION</scope>
    <source>
        <strain evidence="1">subsp. vulgare</strain>
    </source>
</reference>
<accession>A0A287LWD2</accession>
<dbReference type="Pfam" id="PF01535">
    <property type="entry name" value="PPR"/>
    <property type="match status" value="3"/>
</dbReference>